<dbReference type="EMBL" id="JAKWFO010000005">
    <property type="protein sequence ID" value="KAI9635171.1"/>
    <property type="molecule type" value="Genomic_DNA"/>
</dbReference>
<evidence type="ECO:0000313" key="3">
    <source>
        <dbReference type="Proteomes" id="UP001164286"/>
    </source>
</evidence>
<dbReference type="AlphaFoldDB" id="A0AA38H9R9"/>
<sequence length="260" mass="28225">MLRLISLGSSFAAGPGLQPIVNKPANRSSVNYPSLLSSLLSADEHIDLSYSGATLLNILNTPQDAAPPQIEAITAAKNDGRCIVTITAGGNDLGYVGGLMLDSLWGSWLGWPLAYLASRRIKSEVIGEEELVNRFKEVVRAVRTKIPKAEVILVGYLTLVGEDIQPGVNVPLTAEQVATGRMKAEILRRAYKRAAEEEGCEFVDVAEESKEHGVGSAEPWVSGHTWSMLWGGEVGWHPNKKGMEAVAWMVHRHIQSRESS</sequence>
<evidence type="ECO:0000313" key="2">
    <source>
        <dbReference type="EMBL" id="KAI9635171.1"/>
    </source>
</evidence>
<dbReference type="GO" id="GO:0004806">
    <property type="term" value="F:triacylglycerol lipase activity"/>
    <property type="evidence" value="ECO:0007669"/>
    <property type="project" value="TreeGrafter"/>
</dbReference>
<reference evidence="2" key="1">
    <citation type="journal article" date="2022" name="G3 (Bethesda)">
        <title>High quality genome of the basidiomycete yeast Dioszegia hungarica PDD-24b-2 isolated from cloud water.</title>
        <authorList>
            <person name="Jarrige D."/>
            <person name="Haridas S."/>
            <person name="Bleykasten-Grosshans C."/>
            <person name="Joly M."/>
            <person name="Nadalig T."/>
            <person name="Sancelme M."/>
            <person name="Vuilleumier S."/>
            <person name="Grigoriev I.V."/>
            <person name="Amato P."/>
            <person name="Bringel F."/>
        </authorList>
    </citation>
    <scope>NUCLEOTIDE SEQUENCE</scope>
    <source>
        <strain evidence="2">PDD-24b-2</strain>
    </source>
</reference>
<accession>A0AA38H9R9</accession>
<feature type="domain" description="SGNH hydrolase-type esterase" evidence="1">
    <location>
        <begin position="7"/>
        <end position="245"/>
    </location>
</feature>
<dbReference type="GeneID" id="77726148"/>
<keyword evidence="2" id="KW-0378">Hydrolase</keyword>
<organism evidence="2 3">
    <name type="scientific">Dioszegia hungarica</name>
    <dbReference type="NCBI Taxonomy" id="4972"/>
    <lineage>
        <taxon>Eukaryota</taxon>
        <taxon>Fungi</taxon>
        <taxon>Dikarya</taxon>
        <taxon>Basidiomycota</taxon>
        <taxon>Agaricomycotina</taxon>
        <taxon>Tremellomycetes</taxon>
        <taxon>Tremellales</taxon>
        <taxon>Bulleribasidiaceae</taxon>
        <taxon>Dioszegia</taxon>
    </lineage>
</organism>
<dbReference type="InterPro" id="IPR036514">
    <property type="entry name" value="SGNH_hydro_sf"/>
</dbReference>
<dbReference type="SUPFAM" id="SSF52266">
    <property type="entry name" value="SGNH hydrolase"/>
    <property type="match status" value="1"/>
</dbReference>
<dbReference type="PANTHER" id="PTHR37981">
    <property type="entry name" value="LIPASE 2"/>
    <property type="match status" value="1"/>
</dbReference>
<dbReference type="CDD" id="cd01823">
    <property type="entry name" value="SEST_like"/>
    <property type="match status" value="1"/>
</dbReference>
<proteinExistence type="predicted"/>
<dbReference type="InterPro" id="IPR037460">
    <property type="entry name" value="SEST-like"/>
</dbReference>
<dbReference type="RefSeq" id="XP_052944948.1">
    <property type="nucleotide sequence ID" value="XM_053086947.1"/>
</dbReference>
<protein>
    <submittedName>
        <fullName evidence="2">SGNH hydrolase-type esterase domain-containing protein</fullName>
    </submittedName>
</protein>
<dbReference type="Proteomes" id="UP001164286">
    <property type="component" value="Unassembled WGS sequence"/>
</dbReference>
<dbReference type="Gene3D" id="3.40.50.1110">
    <property type="entry name" value="SGNH hydrolase"/>
    <property type="match status" value="1"/>
</dbReference>
<gene>
    <name evidence="2" type="ORF">MKK02DRAFT_24888</name>
</gene>
<dbReference type="PANTHER" id="PTHR37981:SF1">
    <property type="entry name" value="SGNH HYDROLASE-TYPE ESTERASE DOMAIN-CONTAINING PROTEIN"/>
    <property type="match status" value="1"/>
</dbReference>
<evidence type="ECO:0000259" key="1">
    <source>
        <dbReference type="Pfam" id="PF13472"/>
    </source>
</evidence>
<keyword evidence="3" id="KW-1185">Reference proteome</keyword>
<dbReference type="InterPro" id="IPR013830">
    <property type="entry name" value="SGNH_hydro"/>
</dbReference>
<dbReference type="GO" id="GO:0019433">
    <property type="term" value="P:triglyceride catabolic process"/>
    <property type="evidence" value="ECO:0007669"/>
    <property type="project" value="TreeGrafter"/>
</dbReference>
<comment type="caution">
    <text evidence="2">The sequence shown here is derived from an EMBL/GenBank/DDBJ whole genome shotgun (WGS) entry which is preliminary data.</text>
</comment>
<name>A0AA38H9R9_9TREE</name>
<dbReference type="Pfam" id="PF13472">
    <property type="entry name" value="Lipase_GDSL_2"/>
    <property type="match status" value="1"/>
</dbReference>